<name>A0AB35M1S5_9GAMM</name>
<gene>
    <name evidence="2" type="ORF">HX110_09365</name>
</gene>
<keyword evidence="1" id="KW-0732">Signal</keyword>
<dbReference type="AlphaFoldDB" id="A0AB35M1S5"/>
<feature type="chain" id="PRO_5044235704" evidence="1">
    <location>
        <begin position="30"/>
        <end position="697"/>
    </location>
</feature>
<protein>
    <submittedName>
        <fullName evidence="2">Uncharacterized protein</fullName>
    </submittedName>
</protein>
<evidence type="ECO:0000313" key="2">
    <source>
        <dbReference type="EMBL" id="MDM1719331.1"/>
    </source>
</evidence>
<evidence type="ECO:0000256" key="1">
    <source>
        <dbReference type="SAM" id="SignalP"/>
    </source>
</evidence>
<feature type="signal peptide" evidence="1">
    <location>
        <begin position="1"/>
        <end position="29"/>
    </location>
</feature>
<reference evidence="2" key="2">
    <citation type="journal article" date="2022" name="Sci. Total Environ.">
        <title>Prevalence, transmission, and molecular epidemiology of tet(X)-positive bacteria among humans, animals, and environmental niches in China: An epidemiological, and genomic-based study.</title>
        <authorList>
            <person name="Dong N."/>
            <person name="Zeng Y."/>
            <person name="Cai C."/>
            <person name="Sun C."/>
            <person name="Lu J."/>
            <person name="Liu C."/>
            <person name="Zhou H."/>
            <person name="Sun Q."/>
            <person name="Shu L."/>
            <person name="Wang H."/>
            <person name="Wang Y."/>
            <person name="Wang S."/>
            <person name="Wu C."/>
            <person name="Chan E.W."/>
            <person name="Chen G."/>
            <person name="Shen Z."/>
            <person name="Chen S."/>
            <person name="Zhang R."/>
        </authorList>
    </citation>
    <scope>NUCLEOTIDE SEQUENCE</scope>
    <source>
        <strain evidence="2">DF49-4</strain>
    </source>
</reference>
<dbReference type="Proteomes" id="UP001174419">
    <property type="component" value="Unassembled WGS sequence"/>
</dbReference>
<dbReference type="RefSeq" id="WP_286381013.1">
    <property type="nucleotide sequence ID" value="NZ_JACANG010000016.1"/>
</dbReference>
<comment type="caution">
    <text evidence="2">The sequence shown here is derived from an EMBL/GenBank/DDBJ whole genome shotgun (WGS) entry which is preliminary data.</text>
</comment>
<reference evidence="2" key="1">
    <citation type="submission" date="2020-06" db="EMBL/GenBank/DDBJ databases">
        <authorList>
            <person name="Dong N."/>
        </authorList>
    </citation>
    <scope>NUCLEOTIDE SEQUENCE</scope>
    <source>
        <strain evidence="2">DF49-4</strain>
    </source>
</reference>
<organism evidence="2 3">
    <name type="scientific">Acinetobacter towneri</name>
    <dbReference type="NCBI Taxonomy" id="202956"/>
    <lineage>
        <taxon>Bacteria</taxon>
        <taxon>Pseudomonadati</taxon>
        <taxon>Pseudomonadota</taxon>
        <taxon>Gammaproteobacteria</taxon>
        <taxon>Moraxellales</taxon>
        <taxon>Moraxellaceae</taxon>
        <taxon>Acinetobacter</taxon>
    </lineage>
</organism>
<proteinExistence type="predicted"/>
<sequence length="697" mass="76357">MTEHAITYPFRKHCLATAIGLLLANPSYALQALSDDSLSNTTGEGVALVLDDFKMVFQQPNDLSTGSSYARGLENPSQYDTGFIRIIPTGENYVQLAESAYHTVYNNTYNQSVLKGKAEHKYNETYRSTYEQTYTNQYSTLYQEYTKNIEADVDAKKETFTFDVREGFFNNETLKNYYNQRLADYSNGTWGWKDGWLYTDGEGLAKDGTTAYSLSNIGTDQKKAKEYAITNTYEMLDLLYGRRSAEANNDLLNSDFYKGLGNFTRADQVGSQVDTLIQAEIIKETASADIRAKYNASQLAEDTAKSAVAEVYAQIIQSAEQAAEIAALGSPVQSLRTKADVFIYGLALSKSDNSLSSRYSNQGFNWGSADNPWLFRAGTEKVKQFKNVEKDVGYLALEAPLATTTATESDNNIKLGFWTDIFSRQLKSSAEVDPSTGAPKSGLDKEHRLRTQFVANGLSLNGSQTRLFQTLDSDNPNHHQTLGMASVLRLNTNDNPANLSFTDSNLDSKGIRISTAAKSDTLDGTAVTPAIDGSLAPVFHDTEGLYLYSPNINLVLGNMYQPFVVGSEGNNIVLEVTRIPNVPEIYNKIYQNYEDGKGGYLGSTAFTGSTCNVVSCGTPLKANVNDSAAMYQGRNATHSSIAIGTVERLPNNMLRAKDHTDATGVVFKGVDGTAKNLGSVAIDGVLIQHLKFKTTGL</sequence>
<dbReference type="EMBL" id="JACANG010000016">
    <property type="protein sequence ID" value="MDM1719331.1"/>
    <property type="molecule type" value="Genomic_DNA"/>
</dbReference>
<accession>A0AB35M1S5</accession>
<evidence type="ECO:0000313" key="3">
    <source>
        <dbReference type="Proteomes" id="UP001174419"/>
    </source>
</evidence>